<feature type="compositionally biased region" description="Low complexity" evidence="1">
    <location>
        <begin position="526"/>
        <end position="544"/>
    </location>
</feature>
<reference evidence="2 3" key="1">
    <citation type="submission" date="2016-03" db="EMBL/GenBank/DDBJ databases">
        <title>Cyphomyrmex costatus WGS genome.</title>
        <authorList>
            <person name="Nygaard S."/>
            <person name="Hu H."/>
            <person name="Boomsma J."/>
            <person name="Zhang G."/>
        </authorList>
    </citation>
    <scope>NUCLEOTIDE SEQUENCE [LARGE SCALE GENOMIC DNA]</scope>
    <source>
        <strain evidence="2">MS0001</strain>
        <tissue evidence="2">Whole body</tissue>
    </source>
</reference>
<dbReference type="AlphaFoldDB" id="A0A151INW8"/>
<dbReference type="STRING" id="456900.A0A151INW8"/>
<sequence length="590" mass="68855">MQTKIARHLELKHKNEEAVKKFLSFPKKSVERREEISRIRKKGNFKYNTQEHLNKGTMIVTRRPNKMDKQKGSYCLPCSKCRGYYAINNLRHHYRICAKKKDTVRNVLKLGRSAAQSVHNRASLKLRTIILPVMRNDNIYNLVRYDLLIILFGNYLCQIHRLQHLGDHIRQQLRLLGRYLEALKSVESEIEELQMLFDPKYYDTAIKAVNIIAKYNENTQSHDIPYNATALGTCLKKLCKILINEYIKQHEYEKQKLAKNFLKILEVEYGSTVNKTVLKTQTRNSRKKVINLPQTSDIKKLTNYLEEERTSWMRKMKSKFTFRAWKLLAEATLIIIQIFNRRRAGETERAYIADYENLMTITKEDELYKRLPKTEKESALKYVRFIIRGKLNRNVPVLLNNKMKETIDVIIKYRKLAGVTSKNPYIFGLPSPDKNRFRYLRASKLMREFYYLCGAENKKNLRGTILRKDMATKCARLPDTDISLIADFMGHHKDIHKNIYRQSVAERDILNMAQILEKTQNISAHSNTDSANTTYTTNNATNNSIKSSTTDTNSSGNINKTQNTGILIIIYTVETYNLLVSTINSNNNLV</sequence>
<dbReference type="PANTHER" id="PTHR33480:SF1">
    <property type="entry name" value="TYR RECOMBINASE DOMAIN-CONTAINING PROTEIN"/>
    <property type="match status" value="1"/>
</dbReference>
<evidence type="ECO:0000313" key="2">
    <source>
        <dbReference type="EMBL" id="KYN07156.1"/>
    </source>
</evidence>
<proteinExistence type="predicted"/>
<gene>
    <name evidence="2" type="ORF">ALC62_01882</name>
</gene>
<organism evidence="2 3">
    <name type="scientific">Cyphomyrmex costatus</name>
    <dbReference type="NCBI Taxonomy" id="456900"/>
    <lineage>
        <taxon>Eukaryota</taxon>
        <taxon>Metazoa</taxon>
        <taxon>Ecdysozoa</taxon>
        <taxon>Arthropoda</taxon>
        <taxon>Hexapoda</taxon>
        <taxon>Insecta</taxon>
        <taxon>Pterygota</taxon>
        <taxon>Neoptera</taxon>
        <taxon>Endopterygota</taxon>
        <taxon>Hymenoptera</taxon>
        <taxon>Apocrita</taxon>
        <taxon>Aculeata</taxon>
        <taxon>Formicoidea</taxon>
        <taxon>Formicidae</taxon>
        <taxon>Myrmicinae</taxon>
        <taxon>Cyphomyrmex</taxon>
    </lineage>
</organism>
<accession>A0A151INW8</accession>
<dbReference type="EMBL" id="KQ976906">
    <property type="protein sequence ID" value="KYN07156.1"/>
    <property type="molecule type" value="Genomic_DNA"/>
</dbReference>
<evidence type="ECO:0000256" key="1">
    <source>
        <dbReference type="SAM" id="MobiDB-lite"/>
    </source>
</evidence>
<dbReference type="Proteomes" id="UP000078542">
    <property type="component" value="Unassembled WGS sequence"/>
</dbReference>
<protein>
    <submittedName>
        <fullName evidence="2">Uncharacterized protein</fullName>
    </submittedName>
</protein>
<feature type="region of interest" description="Disordered" evidence="1">
    <location>
        <begin position="526"/>
        <end position="557"/>
    </location>
</feature>
<keyword evidence="3" id="KW-1185">Reference proteome</keyword>
<feature type="compositionally biased region" description="Polar residues" evidence="1">
    <location>
        <begin position="545"/>
        <end position="557"/>
    </location>
</feature>
<name>A0A151INW8_9HYME</name>
<dbReference type="PANTHER" id="PTHR33480">
    <property type="entry name" value="SET DOMAIN-CONTAINING PROTEIN-RELATED"/>
    <property type="match status" value="1"/>
</dbReference>
<evidence type="ECO:0000313" key="3">
    <source>
        <dbReference type="Proteomes" id="UP000078542"/>
    </source>
</evidence>